<feature type="region of interest" description="Disordered" evidence="13">
    <location>
        <begin position="307"/>
        <end position="357"/>
    </location>
</feature>
<comment type="similarity">
    <text evidence="4 12">Belongs to the 2-oxoacid dehydrogenase family.</text>
</comment>
<evidence type="ECO:0000256" key="7">
    <source>
        <dbReference type="ARBA" id="ARBA00022532"/>
    </source>
</evidence>
<comment type="catalytic activity">
    <reaction evidence="11 12">
        <text>N(6)-[(R)-dihydrolipoyl]-L-lysyl-[protein] + succinyl-CoA = N(6)-[(R)-S(8)-succinyldihydrolipoyl]-L-lysyl-[protein] + CoA</text>
        <dbReference type="Rhea" id="RHEA:15213"/>
        <dbReference type="Rhea" id="RHEA-COMP:10475"/>
        <dbReference type="Rhea" id="RHEA-COMP:20092"/>
        <dbReference type="ChEBI" id="CHEBI:57287"/>
        <dbReference type="ChEBI" id="CHEBI:57292"/>
        <dbReference type="ChEBI" id="CHEBI:83100"/>
        <dbReference type="ChEBI" id="CHEBI:83120"/>
        <dbReference type="EC" id="2.3.1.61"/>
    </reaction>
</comment>
<evidence type="ECO:0000256" key="12">
    <source>
        <dbReference type="RuleBase" id="RU361138"/>
    </source>
</evidence>
<dbReference type="Pfam" id="PF00198">
    <property type="entry name" value="2-oxoacid_dh"/>
    <property type="match status" value="1"/>
</dbReference>
<dbReference type="Gene3D" id="4.10.320.10">
    <property type="entry name" value="E3-binding domain"/>
    <property type="match status" value="1"/>
</dbReference>
<dbReference type="EC" id="2.3.1.61" evidence="5 12"/>
<evidence type="ECO:0000256" key="11">
    <source>
        <dbReference type="ARBA" id="ARBA00052761"/>
    </source>
</evidence>
<feature type="region of interest" description="Disordered" evidence="13">
    <location>
        <begin position="98"/>
        <end position="155"/>
    </location>
</feature>
<dbReference type="InterPro" id="IPR003016">
    <property type="entry name" value="2-oxoA_DH_lipoyl-BS"/>
</dbReference>
<protein>
    <recommendedName>
        <fullName evidence="6 12">Dihydrolipoyllysine-residue succinyltransferase component of 2-oxoglutarate dehydrogenase complex</fullName>
        <ecNumber evidence="5 12">2.3.1.61</ecNumber>
    </recommendedName>
    <alternativeName>
        <fullName evidence="12">2-oxoglutarate dehydrogenase complex component E2</fullName>
    </alternativeName>
</protein>
<feature type="compositionally biased region" description="Low complexity" evidence="13">
    <location>
        <begin position="135"/>
        <end position="152"/>
    </location>
</feature>
<feature type="compositionally biased region" description="Low complexity" evidence="13">
    <location>
        <begin position="309"/>
        <end position="342"/>
    </location>
</feature>
<organism evidence="16 17">
    <name type="scientific">Hymenobacter jeongseonensis</name>
    <dbReference type="NCBI Taxonomy" id="2791027"/>
    <lineage>
        <taxon>Bacteria</taxon>
        <taxon>Pseudomonadati</taxon>
        <taxon>Bacteroidota</taxon>
        <taxon>Cytophagia</taxon>
        <taxon>Cytophagales</taxon>
        <taxon>Hymenobacteraceae</taxon>
        <taxon>Hymenobacter</taxon>
    </lineage>
</organism>
<comment type="caution">
    <text evidence="16">The sequence shown here is derived from an EMBL/GenBank/DDBJ whole genome shotgun (WGS) entry which is preliminary data.</text>
</comment>
<dbReference type="SUPFAM" id="SSF47005">
    <property type="entry name" value="Peripheral subunit-binding domain of 2-oxo acid dehydrogenase complex"/>
    <property type="match status" value="1"/>
</dbReference>
<dbReference type="CDD" id="cd06849">
    <property type="entry name" value="lipoyl_domain"/>
    <property type="match status" value="2"/>
</dbReference>
<dbReference type="Gene3D" id="3.30.559.10">
    <property type="entry name" value="Chloramphenicol acetyltransferase-like domain"/>
    <property type="match status" value="1"/>
</dbReference>
<dbReference type="PROSITE" id="PS50968">
    <property type="entry name" value="BIOTINYL_LIPOYL"/>
    <property type="match status" value="2"/>
</dbReference>
<feature type="domain" description="Lipoyl-binding" evidence="14">
    <location>
        <begin position="2"/>
        <end position="76"/>
    </location>
</feature>
<dbReference type="GO" id="GO:0004149">
    <property type="term" value="F:dihydrolipoyllysine-residue succinyltransferase activity"/>
    <property type="evidence" value="ECO:0007669"/>
    <property type="project" value="UniProtKB-EC"/>
</dbReference>
<dbReference type="Proteomes" id="UP000597617">
    <property type="component" value="Unassembled WGS sequence"/>
</dbReference>
<feature type="domain" description="Peripheral subunit-binding (PSBD)" evidence="15">
    <location>
        <begin position="275"/>
        <end position="312"/>
    </location>
</feature>
<evidence type="ECO:0000256" key="2">
    <source>
        <dbReference type="ARBA" id="ARBA00004052"/>
    </source>
</evidence>
<dbReference type="PANTHER" id="PTHR43416:SF5">
    <property type="entry name" value="DIHYDROLIPOYLLYSINE-RESIDUE SUCCINYLTRANSFERASE COMPONENT OF 2-OXOGLUTARATE DEHYDROGENASE COMPLEX, MITOCHONDRIAL"/>
    <property type="match status" value="1"/>
</dbReference>
<dbReference type="InterPro" id="IPR006255">
    <property type="entry name" value="SucB"/>
</dbReference>
<evidence type="ECO:0000256" key="10">
    <source>
        <dbReference type="ARBA" id="ARBA00023315"/>
    </source>
</evidence>
<dbReference type="InterPro" id="IPR004167">
    <property type="entry name" value="PSBD"/>
</dbReference>
<dbReference type="NCBIfam" id="NF004309">
    <property type="entry name" value="PRK05704.1"/>
    <property type="match status" value="1"/>
</dbReference>
<feature type="domain" description="Lipoyl-binding" evidence="14">
    <location>
        <begin position="159"/>
        <end position="233"/>
    </location>
</feature>
<dbReference type="InterPro" id="IPR023213">
    <property type="entry name" value="CAT-like_dom_sf"/>
</dbReference>
<comment type="pathway">
    <text evidence="3 12">Amino-acid degradation; L-lysine degradation via saccharopine pathway; glutaryl-CoA from L-lysine: step 6/6.</text>
</comment>
<evidence type="ECO:0000256" key="4">
    <source>
        <dbReference type="ARBA" id="ARBA00007317"/>
    </source>
</evidence>
<keyword evidence="7 12" id="KW-0816">Tricarboxylic acid cycle</keyword>
<gene>
    <name evidence="16" type="primary">odhB</name>
    <name evidence="16" type="ORF">I2I05_14865</name>
</gene>
<proteinExistence type="inferred from homology"/>
<accession>A0ABS0IKX7</accession>
<evidence type="ECO:0000256" key="13">
    <source>
        <dbReference type="SAM" id="MobiDB-lite"/>
    </source>
</evidence>
<comment type="cofactor">
    <cofactor evidence="1">
        <name>(R)-lipoate</name>
        <dbReference type="ChEBI" id="CHEBI:83088"/>
    </cofactor>
</comment>
<evidence type="ECO:0000256" key="1">
    <source>
        <dbReference type="ARBA" id="ARBA00001938"/>
    </source>
</evidence>
<evidence type="ECO:0000256" key="3">
    <source>
        <dbReference type="ARBA" id="ARBA00005145"/>
    </source>
</evidence>
<dbReference type="PROSITE" id="PS00189">
    <property type="entry name" value="LIPOYL"/>
    <property type="match status" value="2"/>
</dbReference>
<dbReference type="NCBIfam" id="TIGR01347">
    <property type="entry name" value="sucB"/>
    <property type="match status" value="1"/>
</dbReference>
<evidence type="ECO:0000256" key="5">
    <source>
        <dbReference type="ARBA" id="ARBA00012945"/>
    </source>
</evidence>
<dbReference type="PROSITE" id="PS51826">
    <property type="entry name" value="PSBD"/>
    <property type="match status" value="1"/>
</dbReference>
<keyword evidence="17" id="KW-1185">Reference proteome</keyword>
<keyword evidence="10 12" id="KW-0012">Acyltransferase</keyword>
<dbReference type="EMBL" id="JADQDQ010000007">
    <property type="protein sequence ID" value="MBF9238684.1"/>
    <property type="molecule type" value="Genomic_DNA"/>
</dbReference>
<evidence type="ECO:0000259" key="14">
    <source>
        <dbReference type="PROSITE" id="PS50968"/>
    </source>
</evidence>
<evidence type="ECO:0000256" key="9">
    <source>
        <dbReference type="ARBA" id="ARBA00022823"/>
    </source>
</evidence>
<dbReference type="InterPro" id="IPR036625">
    <property type="entry name" value="E3-bd_dom_sf"/>
</dbReference>
<dbReference type="Pfam" id="PF00364">
    <property type="entry name" value="Biotin_lipoyl"/>
    <property type="match status" value="2"/>
</dbReference>
<keyword evidence="9 12" id="KW-0450">Lipoyl</keyword>
<evidence type="ECO:0000256" key="8">
    <source>
        <dbReference type="ARBA" id="ARBA00022679"/>
    </source>
</evidence>
<dbReference type="InterPro" id="IPR050537">
    <property type="entry name" value="2-oxoacid_dehydrogenase"/>
</dbReference>
<dbReference type="Pfam" id="PF02817">
    <property type="entry name" value="E3_binding"/>
    <property type="match status" value="1"/>
</dbReference>
<dbReference type="InterPro" id="IPR001078">
    <property type="entry name" value="2-oxoacid_DH_actylTfrase"/>
</dbReference>
<dbReference type="RefSeq" id="WP_196283066.1">
    <property type="nucleotide sequence ID" value="NZ_JADQDQ010000007.1"/>
</dbReference>
<evidence type="ECO:0000313" key="17">
    <source>
        <dbReference type="Proteomes" id="UP000597617"/>
    </source>
</evidence>
<dbReference type="PANTHER" id="PTHR43416">
    <property type="entry name" value="DIHYDROLIPOYLLYSINE-RESIDUE SUCCINYLTRANSFERASE COMPONENT OF 2-OXOGLUTARATE DEHYDROGENASE COMPLEX, MITOCHONDRIAL-RELATED"/>
    <property type="match status" value="1"/>
</dbReference>
<evidence type="ECO:0000313" key="16">
    <source>
        <dbReference type="EMBL" id="MBF9238684.1"/>
    </source>
</evidence>
<dbReference type="SUPFAM" id="SSF51230">
    <property type="entry name" value="Single hybrid motif"/>
    <property type="match status" value="2"/>
</dbReference>
<dbReference type="Gene3D" id="2.40.50.100">
    <property type="match status" value="2"/>
</dbReference>
<evidence type="ECO:0000256" key="6">
    <source>
        <dbReference type="ARBA" id="ARBA00019511"/>
    </source>
</evidence>
<evidence type="ECO:0000259" key="15">
    <source>
        <dbReference type="PROSITE" id="PS51826"/>
    </source>
</evidence>
<feature type="compositionally biased region" description="Low complexity" evidence="13">
    <location>
        <begin position="98"/>
        <end position="108"/>
    </location>
</feature>
<sequence length="576" mass="58717">MALEIKIPAVGESITEVTIAKWLKQDGDAVKRDEVIAELESDKATFELPAEADGILKIRVAEGETIGIGTIIADLDGAGGNGAAPAAAASPAPAAAPAAVPTATADPVAKGEENPAASNQSGYGGAPAGNESKDPATPGAPAAAAAPAAGGAAPAGGGTIEMKIPTVGESITEVTVAKWLKEDGAQVSRDEVIAELESDKATFELPAEGSGTLRHAVKEGETIAIGTVIARIEGGSGAGAAPAPAAAAPAAQAAPTAALASAPAAGGAATYATRVPSPAAGKILGEKGIAATDVAGTGRDGRITKEDAQNAQAKPAAPAPQAAPAAAPAAPAPAASSAPAASGTRTQRRERMSNLRKTVARRLVTVKNETAMLTTFNEVNMQPIMDLRTKFKDKFKEKNGVGLGFMSFFTKAVCVALKEWPSVNAQIDGTDIVFNDFCDISIAVSAPKGLVVPVIRNAELLSFDGVEKEVVRLATLARDNKLTIEQMTGGTFTITNGGVFGSMMSTPIINAPQSAILGMHNIVQRPIAENGQVVIRPMMYLALSYDHRIIDGRESVSFLVRVKELLEDPTRLLLGV</sequence>
<comment type="function">
    <text evidence="2 12">E2 component of the 2-oxoglutarate dehydrogenase (OGDH) complex which catalyzes the second step in the conversion of 2-oxoglutarate to succinyl-CoA and CO(2).</text>
</comment>
<keyword evidence="8 12" id="KW-0808">Transferase</keyword>
<reference evidence="16 17" key="1">
    <citation type="submission" date="2020-11" db="EMBL/GenBank/DDBJ databases">
        <authorList>
            <person name="Kim M.K."/>
        </authorList>
    </citation>
    <scope>NUCLEOTIDE SEQUENCE [LARGE SCALE GENOMIC DNA]</scope>
    <source>
        <strain evidence="16 17">BT683</strain>
    </source>
</reference>
<dbReference type="InterPro" id="IPR000089">
    <property type="entry name" value="Biotin_lipoyl"/>
</dbReference>
<name>A0ABS0IKX7_9BACT</name>
<dbReference type="InterPro" id="IPR011053">
    <property type="entry name" value="Single_hybrid_motif"/>
</dbReference>
<dbReference type="SUPFAM" id="SSF52777">
    <property type="entry name" value="CoA-dependent acyltransferases"/>
    <property type="match status" value="1"/>
</dbReference>